<keyword evidence="4" id="KW-0433">Leucine-rich repeat</keyword>
<dbReference type="Pfam" id="PF00560">
    <property type="entry name" value="LRR_1"/>
    <property type="match status" value="1"/>
</dbReference>
<dbReference type="AlphaFoldDB" id="A0A8J4F3L1"/>
<keyword evidence="10 16" id="KW-1133">Transmembrane helix</keyword>
<keyword evidence="8" id="KW-0677">Repeat</keyword>
<feature type="compositionally biased region" description="Low complexity" evidence="15">
    <location>
        <begin position="685"/>
        <end position="701"/>
    </location>
</feature>
<evidence type="ECO:0000256" key="15">
    <source>
        <dbReference type="SAM" id="MobiDB-lite"/>
    </source>
</evidence>
<evidence type="ECO:0000256" key="7">
    <source>
        <dbReference type="ARBA" id="ARBA00022729"/>
    </source>
</evidence>
<dbReference type="InterPro" id="IPR044912">
    <property type="entry name" value="Egfr_JX_dom"/>
</dbReference>
<dbReference type="Gene3D" id="3.80.10.10">
    <property type="entry name" value="Ribonuclease Inhibitor"/>
    <property type="match status" value="2"/>
</dbReference>
<feature type="signal peptide" evidence="17">
    <location>
        <begin position="1"/>
        <end position="30"/>
    </location>
</feature>
<dbReference type="Proteomes" id="UP000747399">
    <property type="component" value="Unassembled WGS sequence"/>
</dbReference>
<name>A0A8J4F3L1_9CHLO</name>
<dbReference type="Gene3D" id="6.10.250.2930">
    <property type="match status" value="1"/>
</dbReference>
<protein>
    <recommendedName>
        <fullName evidence="3">receptor protein-tyrosine kinase</fullName>
        <ecNumber evidence="3">2.7.10.1</ecNumber>
    </recommendedName>
</protein>
<keyword evidence="19" id="KW-1185">Reference proteome</keyword>
<feature type="compositionally biased region" description="Basic and acidic residues" evidence="15">
    <location>
        <begin position="713"/>
        <end position="723"/>
    </location>
</feature>
<evidence type="ECO:0000256" key="13">
    <source>
        <dbReference type="ARBA" id="ARBA00023170"/>
    </source>
</evidence>
<evidence type="ECO:0000256" key="10">
    <source>
        <dbReference type="ARBA" id="ARBA00022989"/>
    </source>
</evidence>
<organism evidence="18 19">
    <name type="scientific">Volvox africanus</name>
    <dbReference type="NCBI Taxonomy" id="51714"/>
    <lineage>
        <taxon>Eukaryota</taxon>
        <taxon>Viridiplantae</taxon>
        <taxon>Chlorophyta</taxon>
        <taxon>core chlorophytes</taxon>
        <taxon>Chlorophyceae</taxon>
        <taxon>CS clade</taxon>
        <taxon>Chlamydomonadales</taxon>
        <taxon>Volvocaceae</taxon>
        <taxon>Volvox</taxon>
    </lineage>
</organism>
<evidence type="ECO:0000256" key="12">
    <source>
        <dbReference type="ARBA" id="ARBA00023137"/>
    </source>
</evidence>
<evidence type="ECO:0000313" key="18">
    <source>
        <dbReference type="EMBL" id="GIL58704.1"/>
    </source>
</evidence>
<evidence type="ECO:0000256" key="14">
    <source>
        <dbReference type="ARBA" id="ARBA00023180"/>
    </source>
</evidence>
<keyword evidence="11 16" id="KW-0472">Membrane</keyword>
<keyword evidence="13" id="KW-0675">Receptor</keyword>
<evidence type="ECO:0000256" key="6">
    <source>
        <dbReference type="ARBA" id="ARBA00022692"/>
    </source>
</evidence>
<evidence type="ECO:0000256" key="16">
    <source>
        <dbReference type="SAM" id="Phobius"/>
    </source>
</evidence>
<keyword evidence="7 17" id="KW-0732">Signal</keyword>
<evidence type="ECO:0000256" key="9">
    <source>
        <dbReference type="ARBA" id="ARBA00022777"/>
    </source>
</evidence>
<feature type="region of interest" description="Disordered" evidence="15">
    <location>
        <begin position="658"/>
        <end position="752"/>
    </location>
</feature>
<sequence>MQTTIKLTHFRYIISIFVFFRISLTHPAAAQSDLATNVLDYCGDWTFGTSNGCEIFETQGTPYLEERRFYFPIPPGANYDLVVNVWIYSGDVDARLLAPNGTELSSSSERIGNEVVTVTRAVLSRNPGKYTLVLRAVAQAMSTYGMMVSTPSTDTAARLAPEDKAVLSSIASDCCPNDDDVLPNSCITLLLTTALNATDEDDICRKPPNTCDENGHLTKLFLSASDSGNFVCSSFPTSLGQLSKLEVLDWTGNNQIGTLAEVVKVLGPLNGTLKRLYLGRNTLSGPLGCELVNVGRLEILKLEGNMLTGTVPSCLLKSPNLKQLSLASNLLEGTIPPLSSDCKLVMLDLSANGPPLGVSPSKRGLEGTLPGLVQAVNLAYLNVQSNSLSGTIPTLPPQLQVLQAAFNNLEGSLRLNAISDLRVLDLSHNQLIGTLPPSVASSNLLTVLRVTGNQLSGVLPNGNWSSYLMEVDLSDNKFTGQADIGFLTKPSLIKLNLASNNFSFDIKALANKLPENNSMLYFNISHNDVYGQLTEQLGRMKLFKKLMQNALKDNETLQISVPPQPLFDISYNKINSTFPLKLLPLLDKLYGDTPATDTPYIPLSFVLQPQTPPNFIACPSGDTEFPSPVNYLSDLEQLFNLTCMMQAGQRVNISTFQTVLPPAPPKPRLPPRPPLPVPPRPPIPGRSANSTSSSGRASPPAQGLPSGSASGREPGRNSDDSVKKSTVGDLSSPPTAGAAADAAGTGGGGGGGSKGAIAGGVVGGLLLTIAVVVITFYFVRRNRTRRGARSSRRMPLTFNSAYEAPSEATASNYGDMQMFEFSPLSRDPANRSRVG</sequence>
<reference evidence="18" key="1">
    <citation type="journal article" date="2021" name="Proc. Natl. Acad. Sci. U.S.A.">
        <title>Three genomes in the algal genus Volvox reveal the fate of a haploid sex-determining region after a transition to homothallism.</title>
        <authorList>
            <person name="Yamamoto K."/>
            <person name="Hamaji T."/>
            <person name="Kawai-Toyooka H."/>
            <person name="Matsuzaki R."/>
            <person name="Takahashi F."/>
            <person name="Nishimura Y."/>
            <person name="Kawachi M."/>
            <person name="Noguchi H."/>
            <person name="Minakuchi Y."/>
            <person name="Umen J.G."/>
            <person name="Toyoda A."/>
            <person name="Nozaki H."/>
        </authorList>
    </citation>
    <scope>NUCLEOTIDE SEQUENCE</scope>
    <source>
        <strain evidence="18">NIES-3780</strain>
    </source>
</reference>
<dbReference type="SUPFAM" id="SSF52058">
    <property type="entry name" value="L domain-like"/>
    <property type="match status" value="1"/>
</dbReference>
<evidence type="ECO:0000256" key="1">
    <source>
        <dbReference type="ARBA" id="ARBA00004167"/>
    </source>
</evidence>
<dbReference type="GO" id="GO:0005930">
    <property type="term" value="C:axoneme"/>
    <property type="evidence" value="ECO:0007669"/>
    <property type="project" value="UniProtKB-SubCell"/>
</dbReference>
<proteinExistence type="predicted"/>
<gene>
    <name evidence="18" type="ORF">Vafri_13688</name>
</gene>
<evidence type="ECO:0000313" key="19">
    <source>
        <dbReference type="Proteomes" id="UP000747399"/>
    </source>
</evidence>
<keyword evidence="12" id="KW-0829">Tyrosine-protein kinase</keyword>
<dbReference type="EMBL" id="BNCO01000032">
    <property type="protein sequence ID" value="GIL58704.1"/>
    <property type="molecule type" value="Genomic_DNA"/>
</dbReference>
<evidence type="ECO:0000256" key="8">
    <source>
        <dbReference type="ARBA" id="ARBA00022737"/>
    </source>
</evidence>
<dbReference type="InterPro" id="IPR032675">
    <property type="entry name" value="LRR_dom_sf"/>
</dbReference>
<dbReference type="PANTHER" id="PTHR27000:SF642">
    <property type="entry name" value="INACTIVE LEUCINE-RICH REPEAT RECEPTOR KINASE XIAO-RELATED"/>
    <property type="match status" value="1"/>
</dbReference>
<keyword evidence="5" id="KW-0808">Transferase</keyword>
<feature type="compositionally biased region" description="Pro residues" evidence="15">
    <location>
        <begin position="661"/>
        <end position="684"/>
    </location>
</feature>
<evidence type="ECO:0000256" key="5">
    <source>
        <dbReference type="ARBA" id="ARBA00022679"/>
    </source>
</evidence>
<feature type="transmembrane region" description="Helical" evidence="16">
    <location>
        <begin position="757"/>
        <end position="779"/>
    </location>
</feature>
<keyword evidence="6 16" id="KW-0812">Transmembrane</keyword>
<evidence type="ECO:0000256" key="4">
    <source>
        <dbReference type="ARBA" id="ARBA00022614"/>
    </source>
</evidence>
<evidence type="ECO:0000256" key="3">
    <source>
        <dbReference type="ARBA" id="ARBA00011902"/>
    </source>
</evidence>
<dbReference type="GO" id="GO:0004714">
    <property type="term" value="F:transmembrane receptor protein tyrosine kinase activity"/>
    <property type="evidence" value="ECO:0007669"/>
    <property type="project" value="UniProtKB-EC"/>
</dbReference>
<dbReference type="EC" id="2.7.10.1" evidence="3"/>
<evidence type="ECO:0000256" key="17">
    <source>
        <dbReference type="SAM" id="SignalP"/>
    </source>
</evidence>
<keyword evidence="14" id="KW-0325">Glycoprotein</keyword>
<comment type="subcellular location">
    <subcellularLocation>
        <location evidence="2">Cytoplasm</location>
        <location evidence="2">Cytoskeleton</location>
        <location evidence="2">Cilium axoneme</location>
    </subcellularLocation>
    <subcellularLocation>
        <location evidence="1">Membrane</location>
        <topology evidence="1">Single-pass membrane protein</topology>
    </subcellularLocation>
</comment>
<dbReference type="GO" id="GO:0016020">
    <property type="term" value="C:membrane"/>
    <property type="evidence" value="ECO:0007669"/>
    <property type="project" value="UniProtKB-SubCell"/>
</dbReference>
<evidence type="ECO:0000256" key="2">
    <source>
        <dbReference type="ARBA" id="ARBA00004430"/>
    </source>
</evidence>
<dbReference type="InterPro" id="IPR001611">
    <property type="entry name" value="Leu-rich_rpt"/>
</dbReference>
<keyword evidence="9" id="KW-0418">Kinase</keyword>
<accession>A0A8J4F3L1</accession>
<dbReference type="PANTHER" id="PTHR27000">
    <property type="entry name" value="LEUCINE-RICH REPEAT RECEPTOR-LIKE PROTEIN KINASE FAMILY PROTEIN-RELATED"/>
    <property type="match status" value="1"/>
</dbReference>
<feature type="chain" id="PRO_5035219069" description="receptor protein-tyrosine kinase" evidence="17">
    <location>
        <begin position="31"/>
        <end position="835"/>
    </location>
</feature>
<evidence type="ECO:0000256" key="11">
    <source>
        <dbReference type="ARBA" id="ARBA00023136"/>
    </source>
</evidence>
<comment type="caution">
    <text evidence="18">The sequence shown here is derived from an EMBL/GenBank/DDBJ whole genome shotgun (WGS) entry which is preliminary data.</text>
</comment>